<dbReference type="InterPro" id="IPR051564">
    <property type="entry name" value="LRR_receptor-like_kinase"/>
</dbReference>
<dbReference type="GO" id="GO:0016020">
    <property type="term" value="C:membrane"/>
    <property type="evidence" value="ECO:0007669"/>
    <property type="project" value="TreeGrafter"/>
</dbReference>
<name>A0A2P2N515_RHIMU</name>
<dbReference type="PANTHER" id="PTHR48055:SF49">
    <property type="entry name" value="PHYTOSULFOKINE RECEPTOR 2"/>
    <property type="match status" value="1"/>
</dbReference>
<dbReference type="SUPFAM" id="SSF56112">
    <property type="entry name" value="Protein kinase-like (PK-like)"/>
    <property type="match status" value="1"/>
</dbReference>
<sequence length="85" mass="9868">MTGRRPVEVRKGKNCRDLVSWVFQMRSEKRDAEVIDPLIWDKGREKQLLEMLEIACRCLDHDPRQRPLIEEVVALLDGIGVKGQP</sequence>
<accession>A0A2P2N515</accession>
<organism evidence="1">
    <name type="scientific">Rhizophora mucronata</name>
    <name type="common">Asiatic mangrove</name>
    <dbReference type="NCBI Taxonomy" id="61149"/>
    <lineage>
        <taxon>Eukaryota</taxon>
        <taxon>Viridiplantae</taxon>
        <taxon>Streptophyta</taxon>
        <taxon>Embryophyta</taxon>
        <taxon>Tracheophyta</taxon>
        <taxon>Spermatophyta</taxon>
        <taxon>Magnoliopsida</taxon>
        <taxon>eudicotyledons</taxon>
        <taxon>Gunneridae</taxon>
        <taxon>Pentapetalae</taxon>
        <taxon>rosids</taxon>
        <taxon>fabids</taxon>
        <taxon>Malpighiales</taxon>
        <taxon>Rhizophoraceae</taxon>
        <taxon>Rhizophora</taxon>
    </lineage>
</organism>
<dbReference type="EMBL" id="GGEC01057066">
    <property type="protein sequence ID" value="MBX37550.1"/>
    <property type="molecule type" value="Transcribed_RNA"/>
</dbReference>
<dbReference type="Gene3D" id="1.10.510.10">
    <property type="entry name" value="Transferase(Phosphotransferase) domain 1"/>
    <property type="match status" value="1"/>
</dbReference>
<protein>
    <submittedName>
        <fullName evidence="1">Uncharacterized protein</fullName>
    </submittedName>
</protein>
<dbReference type="PANTHER" id="PTHR48055">
    <property type="entry name" value="LEUCINE-RICH REPEAT RECEPTOR PROTEIN KINASE EMS1"/>
    <property type="match status" value="1"/>
</dbReference>
<dbReference type="InterPro" id="IPR011009">
    <property type="entry name" value="Kinase-like_dom_sf"/>
</dbReference>
<dbReference type="AlphaFoldDB" id="A0A2P2N515"/>
<evidence type="ECO:0000313" key="1">
    <source>
        <dbReference type="EMBL" id="MBX37550.1"/>
    </source>
</evidence>
<proteinExistence type="predicted"/>
<reference evidence="1" key="1">
    <citation type="submission" date="2018-02" db="EMBL/GenBank/DDBJ databases">
        <title>Rhizophora mucronata_Transcriptome.</title>
        <authorList>
            <person name="Meera S.P."/>
            <person name="Sreeshan A."/>
            <person name="Augustine A."/>
        </authorList>
    </citation>
    <scope>NUCLEOTIDE SEQUENCE</scope>
    <source>
        <tissue evidence="1">Leaf</tissue>
    </source>
</reference>